<keyword evidence="3" id="KW-1185">Reference proteome</keyword>
<organism evidence="2 3">
    <name type="scientific">Prescottella agglutinans</name>
    <dbReference type="NCBI Taxonomy" id="1644129"/>
    <lineage>
        <taxon>Bacteria</taxon>
        <taxon>Bacillati</taxon>
        <taxon>Actinomycetota</taxon>
        <taxon>Actinomycetes</taxon>
        <taxon>Mycobacteriales</taxon>
        <taxon>Nocardiaceae</taxon>
        <taxon>Prescottella</taxon>
    </lineage>
</organism>
<evidence type="ECO:0000313" key="3">
    <source>
        <dbReference type="Proteomes" id="UP001160334"/>
    </source>
</evidence>
<feature type="transmembrane region" description="Helical" evidence="1">
    <location>
        <begin position="542"/>
        <end position="563"/>
    </location>
</feature>
<dbReference type="RefSeq" id="WP_280758706.1">
    <property type="nucleotide sequence ID" value="NZ_JARXVC010000001.1"/>
</dbReference>
<reference evidence="2 3" key="1">
    <citation type="submission" date="2023-04" db="EMBL/GenBank/DDBJ databases">
        <title>Forest soil microbial communities from Buena Vista Peninsula, Colon Province, Panama.</title>
        <authorList>
            <person name="Bouskill N."/>
        </authorList>
    </citation>
    <scope>NUCLEOTIDE SEQUENCE [LARGE SCALE GENOMIC DNA]</scope>
    <source>
        <strain evidence="2 3">CFH S0262</strain>
    </source>
</reference>
<gene>
    <name evidence="2" type="ORF">M2280_000543</name>
</gene>
<keyword evidence="1" id="KW-0472">Membrane</keyword>
<evidence type="ECO:0000313" key="2">
    <source>
        <dbReference type="EMBL" id="MDH6279338.1"/>
    </source>
</evidence>
<keyword evidence="1" id="KW-0812">Transmembrane</keyword>
<feature type="transmembrane region" description="Helical" evidence="1">
    <location>
        <begin position="611"/>
        <end position="630"/>
    </location>
</feature>
<feature type="transmembrane region" description="Helical" evidence="1">
    <location>
        <begin position="569"/>
        <end position="590"/>
    </location>
</feature>
<name>A0ABT6M4U9_9NOCA</name>
<comment type="caution">
    <text evidence="2">The sequence shown here is derived from an EMBL/GenBank/DDBJ whole genome shotgun (WGS) entry which is preliminary data.</text>
</comment>
<sequence length="1372" mass="143980">MASNAVELAVGYITIIPEMRGVPSAISQVLGQAQNQGNQAGQGMGNNMSGGLKKAMLAGAAGVGLAVGAVLGKALATAMENEVSTDKLAAGLGLNPADAAKAGKVAGQIYAQAYGESMGDVTTAVDAVFSSLSKSGGVNFDDGSLDKATKKAMDLAKVYDVDVAESAQMVNQLLGQGLVKSVDEGFDMITASFQRVPAAMRDEIPDIANEYGTYFRSIGFSGQEMFGTIVNASNQGKIAMDKVGDAVKEFGIRATDLGDTGAVEAIQAIGLGTADIQNRLLAGGETAKKATQEVVNGLLAIKDPAKQAELSVALFGTPLEDLDKAQIPGFLTGLADAGKAMDGFGGSADQLGTTLNDNLSHKIEAFKRTVTQGLTNFVSNVILPGLGNIYDGVAAVFGPAFQAVKDSVAIFIGAFTGNGADVEVPWMNTIIDIASRARGIFDEIKGGFTAMVSAFKDGGDEVTSSGFAGFLESLGVTARNLYDAFNSTILPVLQTIGGVIRDVGEAVIPILVGAFGSILDIVGTVGGKITDLIGWFNQHKDVVIAVAGVITATMLPALVTMGVTLAGQALSWGIVTAAVTAYNVISKIVAGATKIWAAGQWLLNAALNANPISLIILAIAALVAGIVLAYRNSETFRNIVQTVWDAIKTAISFAWESVIKPVFEALKTGLQAVGDFFVWVWDSLIRPAWEGLGAGIDWVWQNIIRPAWDGLKAALQAVGDFFAWVWSTLVKPAWDGLGAGIDWVWQNVIRPAWDGLKAALQAVGDFFSWIWNSVVKPAWDALGDGIRWVIDNIVLKAFDGLKNGLQAVKDFFGNVVDGIKNIWDGLRSILAKPINFLIETVWNNGILKAWNVVAEFLPGIDPAAPLAKIPEHATGGAIRGNGTGTSDDILSWLSNGEHVLTAAEVRKVGGHNAVYAIRDMIARGIPFSWNNGQIISDLGRDNLDRYGTEVRRKGLGNVDPQGMFDQLLPAYKDGGAIEPWQEQLMNGHRAAKMRNGNPYTWGFEDCSGYMSAIADAIINGGDGKWSWATGSFPGGQPWVPGLGEGFSVGVHDNPGGPGGGHTAGTLSAVGPYSATNVESGGAHGYVAYGGPAVGADDPQWDGVSPGRYHLAIGANGFFQSGGAGRIGPSPEQQRGFIEDKIHDTFSTIVSPIRDGIVSAIGAPPPKYLGIPPEFLDHGVDVTSEFLGGVVGGLGDALSSTWQSAKNLVGNLFDNGGVLPNNGIGVNLSGKPEAVLTNDQWKLFAAFNQTLAKIDPELMGKLLEAAPKAIQTLDGVLTTYGESMGDIKADAPLEILGLKGSLLDPDHRYNKAIRDYNEASKKLREKQAEPAEQTTTNVDNSVNIINPVLADLDEALRTAQAHQKAKSAAFSFS</sequence>
<dbReference type="EMBL" id="JARXVC010000001">
    <property type="protein sequence ID" value="MDH6279338.1"/>
    <property type="molecule type" value="Genomic_DNA"/>
</dbReference>
<dbReference type="Proteomes" id="UP001160334">
    <property type="component" value="Unassembled WGS sequence"/>
</dbReference>
<proteinExistence type="predicted"/>
<keyword evidence="1" id="KW-1133">Transmembrane helix</keyword>
<accession>A0ABT6M4U9</accession>
<protein>
    <submittedName>
        <fullName evidence="2">Phage-related minor tail protein</fullName>
    </submittedName>
</protein>
<evidence type="ECO:0000256" key="1">
    <source>
        <dbReference type="SAM" id="Phobius"/>
    </source>
</evidence>
<feature type="transmembrane region" description="Helical" evidence="1">
    <location>
        <begin position="506"/>
        <end position="530"/>
    </location>
</feature>